<sequence>MLSRCQFNNFLHHHVENIIGSCLESNNDQLMGHVLDECKLVTRILEAEKNSALSYCFIAVYLNIFIFVCSFIFSCSIHCLKR</sequence>
<dbReference type="EMBL" id="CM000784">
    <property type="protein sequence ID" value="AQL00192.1"/>
    <property type="molecule type" value="Genomic_DNA"/>
</dbReference>
<protein>
    <submittedName>
        <fullName evidence="2">Putative serine peptidase S28 family protein</fullName>
    </submittedName>
</protein>
<dbReference type="Pfam" id="PF04499">
    <property type="entry name" value="SAPS"/>
    <property type="match status" value="1"/>
</dbReference>
<dbReference type="GO" id="GO:0019903">
    <property type="term" value="F:protein phosphatase binding"/>
    <property type="evidence" value="ECO:0007669"/>
    <property type="project" value="InterPro"/>
</dbReference>
<comment type="similarity">
    <text evidence="1">Belongs to the SAPS family.</text>
</comment>
<proteinExistence type="inferred from homology"/>
<dbReference type="AlphaFoldDB" id="A0A1D6GAT7"/>
<evidence type="ECO:0000256" key="1">
    <source>
        <dbReference type="ARBA" id="ARBA00006180"/>
    </source>
</evidence>
<evidence type="ECO:0000313" key="2">
    <source>
        <dbReference type="EMBL" id="AQL00192.1"/>
    </source>
</evidence>
<accession>A0A1D6GAT7</accession>
<organism evidence="2">
    <name type="scientific">Zea mays</name>
    <name type="common">Maize</name>
    <dbReference type="NCBI Taxonomy" id="4577"/>
    <lineage>
        <taxon>Eukaryota</taxon>
        <taxon>Viridiplantae</taxon>
        <taxon>Streptophyta</taxon>
        <taxon>Embryophyta</taxon>
        <taxon>Tracheophyta</taxon>
        <taxon>Spermatophyta</taxon>
        <taxon>Magnoliopsida</taxon>
        <taxon>Liliopsida</taxon>
        <taxon>Poales</taxon>
        <taxon>Poaceae</taxon>
        <taxon>PACMAD clade</taxon>
        <taxon>Panicoideae</taxon>
        <taxon>Andropogonodae</taxon>
        <taxon>Andropogoneae</taxon>
        <taxon>Tripsacinae</taxon>
        <taxon>Zea</taxon>
    </lineage>
</organism>
<name>A0A1D6GAT7_MAIZE</name>
<dbReference type="PANTHER" id="PTHR12634:SF20">
    <property type="entry name" value="SIT4 PHOSPHATASE-ASSOCIATED FAMILY PROTEIN"/>
    <property type="match status" value="1"/>
</dbReference>
<reference evidence="2" key="1">
    <citation type="submission" date="2015-12" db="EMBL/GenBank/DDBJ databases">
        <title>Update maize B73 reference genome by single molecule sequencing technologies.</title>
        <authorList>
            <consortium name="Maize Genome Sequencing Project"/>
            <person name="Ware D."/>
        </authorList>
    </citation>
    <scope>NUCLEOTIDE SEQUENCE</scope>
    <source>
        <tissue evidence="2">Seedling</tissue>
    </source>
</reference>
<gene>
    <name evidence="2" type="ORF">ZEAMMB73_Zm00001d012667</name>
</gene>
<dbReference type="PANTHER" id="PTHR12634">
    <property type="entry name" value="SIT4 YEAST -ASSOCIATING PROTEIN-RELATED"/>
    <property type="match status" value="1"/>
</dbReference>
<dbReference type="InterPro" id="IPR007587">
    <property type="entry name" value="SAPS"/>
</dbReference>